<evidence type="ECO:0000313" key="1">
    <source>
        <dbReference type="EMBL" id="XCN72566.1"/>
    </source>
</evidence>
<proteinExistence type="predicted"/>
<gene>
    <name evidence="1" type="ORF">Q3M24_20100</name>
</gene>
<accession>A0AAU8LU34</accession>
<sequence>MTANKQKIYAFERAIELIEISANNNPLLASDETYQALYNAYEKLTEIFMTSDERRTNTFLALQLG</sequence>
<organism evidence="1">
    <name type="scientific">Candidatus Electrothrix aestuarii</name>
    <dbReference type="NCBI Taxonomy" id="3062594"/>
    <lineage>
        <taxon>Bacteria</taxon>
        <taxon>Pseudomonadati</taxon>
        <taxon>Thermodesulfobacteriota</taxon>
        <taxon>Desulfobulbia</taxon>
        <taxon>Desulfobulbales</taxon>
        <taxon>Desulfobulbaceae</taxon>
        <taxon>Candidatus Electrothrix</taxon>
    </lineage>
</organism>
<reference evidence="1" key="1">
    <citation type="journal article" date="2024" name="Syst. Appl. Microbiol.">
        <title>First single-strain enrichments of Electrothrix cable bacteria, description of E. aestuarii sp. nov. and E. rattekaaiensis sp. nov., and proposal of a cable bacteria taxonomy following the rules of the SeqCode.</title>
        <authorList>
            <person name="Plum-Jensen L.E."/>
            <person name="Schramm A."/>
            <person name="Marshall I.P.G."/>
        </authorList>
    </citation>
    <scope>NUCLEOTIDE SEQUENCE</scope>
    <source>
        <strain evidence="1">Rat1</strain>
    </source>
</reference>
<protein>
    <submittedName>
        <fullName evidence="1">Uncharacterized protein</fullName>
    </submittedName>
</protein>
<reference evidence="1" key="2">
    <citation type="submission" date="2024-06" db="EMBL/GenBank/DDBJ databases">
        <authorList>
            <person name="Plum-Jensen L.E."/>
            <person name="Schramm A."/>
            <person name="Marshall I.P.G."/>
        </authorList>
    </citation>
    <scope>NUCLEOTIDE SEQUENCE</scope>
    <source>
        <strain evidence="1">Rat1</strain>
    </source>
</reference>
<name>A0AAU8LU34_9BACT</name>
<dbReference type="AlphaFoldDB" id="A0AAU8LU34"/>
<dbReference type="KEGG" id="eaj:Q3M24_20100"/>
<dbReference type="EMBL" id="CP159373">
    <property type="protein sequence ID" value="XCN72566.1"/>
    <property type="molecule type" value="Genomic_DNA"/>
</dbReference>